<evidence type="ECO:0000313" key="3">
    <source>
        <dbReference type="Proteomes" id="UP001180825"/>
    </source>
</evidence>
<dbReference type="EMBL" id="JAVDXV010000001">
    <property type="protein sequence ID" value="MDR7331103.1"/>
    <property type="molecule type" value="Genomic_DNA"/>
</dbReference>
<dbReference type="Proteomes" id="UP001180825">
    <property type="component" value="Unassembled WGS sequence"/>
</dbReference>
<feature type="compositionally biased region" description="Low complexity" evidence="1">
    <location>
        <begin position="17"/>
        <end position="32"/>
    </location>
</feature>
<protein>
    <submittedName>
        <fullName evidence="2">Protein-tyrosine-phosphatase</fullName>
    </submittedName>
</protein>
<feature type="compositionally biased region" description="Polar residues" evidence="1">
    <location>
        <begin position="33"/>
        <end position="43"/>
    </location>
</feature>
<evidence type="ECO:0000313" key="2">
    <source>
        <dbReference type="EMBL" id="MDR7331103.1"/>
    </source>
</evidence>
<proteinExistence type="predicted"/>
<gene>
    <name evidence="2" type="ORF">J2X21_000215</name>
</gene>
<evidence type="ECO:0000256" key="1">
    <source>
        <dbReference type="SAM" id="MobiDB-lite"/>
    </source>
</evidence>
<feature type="region of interest" description="Disordered" evidence="1">
    <location>
        <begin position="17"/>
        <end position="43"/>
    </location>
</feature>
<keyword evidence="3" id="KW-1185">Reference proteome</keyword>
<accession>A0ABU2A1P0</accession>
<organism evidence="2 3">
    <name type="scientific">Roseateles asaccharophilus</name>
    <dbReference type="NCBI Taxonomy" id="582607"/>
    <lineage>
        <taxon>Bacteria</taxon>
        <taxon>Pseudomonadati</taxon>
        <taxon>Pseudomonadota</taxon>
        <taxon>Betaproteobacteria</taxon>
        <taxon>Burkholderiales</taxon>
        <taxon>Sphaerotilaceae</taxon>
        <taxon>Roseateles</taxon>
    </lineage>
</organism>
<comment type="caution">
    <text evidence="2">The sequence shown here is derived from an EMBL/GenBank/DDBJ whole genome shotgun (WGS) entry which is preliminary data.</text>
</comment>
<dbReference type="RefSeq" id="WP_310323800.1">
    <property type="nucleotide sequence ID" value="NZ_JAVDXV010000001.1"/>
</dbReference>
<sequence>MLSNLNNSLLSYLTTQGQAGSTTSGNTAGASTKTQPLSQGALQRAASTAKASGAVQSLESGQKTLGNELRAAMAKAGVKLSGPVEFSVKSDGSVSIKGSDADKAATQAFLKADTSQPSFASRIATQARDAMKLSTSIQQSAAISQAAKSAKTSGGVMSLYTSLMQQTSSTSVVFSLSASGSSLTYPGSLKAAA</sequence>
<reference evidence="2 3" key="1">
    <citation type="submission" date="2023-07" db="EMBL/GenBank/DDBJ databases">
        <title>Sorghum-associated microbial communities from plants grown in Nebraska, USA.</title>
        <authorList>
            <person name="Schachtman D."/>
        </authorList>
    </citation>
    <scope>NUCLEOTIDE SEQUENCE [LARGE SCALE GENOMIC DNA]</scope>
    <source>
        <strain evidence="2 3">BE316</strain>
    </source>
</reference>
<name>A0ABU2A1P0_9BURK</name>